<organism evidence="3 4">
    <name type="scientific">Nasonia vitripennis</name>
    <name type="common">Parasitic wasp</name>
    <dbReference type="NCBI Taxonomy" id="7425"/>
    <lineage>
        <taxon>Eukaryota</taxon>
        <taxon>Metazoa</taxon>
        <taxon>Ecdysozoa</taxon>
        <taxon>Arthropoda</taxon>
        <taxon>Hexapoda</taxon>
        <taxon>Insecta</taxon>
        <taxon>Pterygota</taxon>
        <taxon>Neoptera</taxon>
        <taxon>Endopterygota</taxon>
        <taxon>Hymenoptera</taxon>
        <taxon>Apocrita</taxon>
        <taxon>Proctotrupomorpha</taxon>
        <taxon>Chalcidoidea</taxon>
        <taxon>Pteromalidae</taxon>
        <taxon>Pteromalinae</taxon>
        <taxon>Nasonia</taxon>
    </lineage>
</organism>
<evidence type="ECO:0000259" key="2">
    <source>
        <dbReference type="Pfam" id="PF00078"/>
    </source>
</evidence>
<dbReference type="Pfam" id="PF00078">
    <property type="entry name" value="RVT_1"/>
    <property type="match status" value="1"/>
</dbReference>
<dbReference type="InterPro" id="IPR043128">
    <property type="entry name" value="Rev_trsase/Diguanyl_cyclase"/>
</dbReference>
<feature type="compositionally biased region" description="Polar residues" evidence="1">
    <location>
        <begin position="281"/>
        <end position="291"/>
    </location>
</feature>
<keyword evidence="4" id="KW-1185">Reference proteome</keyword>
<dbReference type="RefSeq" id="XP_031789191.1">
    <property type="nucleotide sequence ID" value="XM_031933331.1"/>
</dbReference>
<feature type="region of interest" description="Disordered" evidence="1">
    <location>
        <begin position="253"/>
        <end position="299"/>
    </location>
</feature>
<evidence type="ECO:0000313" key="4">
    <source>
        <dbReference type="Proteomes" id="UP000002358"/>
    </source>
</evidence>
<dbReference type="SUPFAM" id="SSF56672">
    <property type="entry name" value="DNA/RNA polymerases"/>
    <property type="match status" value="1"/>
</dbReference>
<evidence type="ECO:0000256" key="1">
    <source>
        <dbReference type="SAM" id="MobiDB-lite"/>
    </source>
</evidence>
<protein>
    <recommendedName>
        <fullName evidence="2">Reverse transcriptase domain-containing protein</fullName>
    </recommendedName>
</protein>
<feature type="domain" description="Reverse transcriptase" evidence="2">
    <location>
        <begin position="379"/>
        <end position="447"/>
    </location>
</feature>
<dbReference type="OrthoDB" id="7699448at2759"/>
<accession>A0A7M7QQA2</accession>
<dbReference type="GO" id="GO:0071897">
    <property type="term" value="P:DNA biosynthetic process"/>
    <property type="evidence" value="ECO:0007669"/>
    <property type="project" value="UniProtKB-ARBA"/>
</dbReference>
<dbReference type="PANTHER" id="PTHR37984:SF5">
    <property type="entry name" value="PROTEIN NYNRIN-LIKE"/>
    <property type="match status" value="1"/>
</dbReference>
<sequence length="486" mass="55519">MSGKQKDTAWIQNLKKQGIIEELEKRGETFKQTDTYKNLREHLRESIKKENQEHKTPENSELESESDKEDNMADQKFEFQQNDSWELFEEKLDCLFIAKNITDNKVKVATLVTKLGPEPHALLKQLIAPTKIIDSKYEDLTKALSEHLKPKPSEVMERCTFHTSKQESHESIMDFIARLKKLATHCNFTELDNAIRDQLVCGVSDKDIRIKLFEEKTLTLQKAQEIAIAREAAVKNATNSNITLENKSVRNEVHTIQGDEQRAWQRRGQRGRGMQSKADSDNNNKQQQPSRHSTESSRAKELARLVKLGHLIQVNESKWATPIVPVLKGTGEIRICGDFKLTLNQYLLIDKYPLHTIDEIFAKLQGVDDKSAVLLTIITHKGLFRYTRIPEGISSAPADIQRKMDECLSGIDGVIAYLDNIYVSGKTEEEHLENLKKVCQRLQDCNFMKQRIDVLGFEIDKDGLHKSKSKINAMIGKAKAALPFIK</sequence>
<dbReference type="InterPro" id="IPR043502">
    <property type="entry name" value="DNA/RNA_pol_sf"/>
</dbReference>
<dbReference type="PANTHER" id="PTHR37984">
    <property type="entry name" value="PROTEIN CBG26694"/>
    <property type="match status" value="1"/>
</dbReference>
<dbReference type="Gene3D" id="3.30.70.270">
    <property type="match status" value="2"/>
</dbReference>
<reference evidence="3" key="1">
    <citation type="submission" date="2021-01" db="UniProtKB">
        <authorList>
            <consortium name="EnsemblMetazoa"/>
        </authorList>
    </citation>
    <scope>IDENTIFICATION</scope>
</reference>
<dbReference type="GeneID" id="116418285"/>
<feature type="compositionally biased region" description="Basic and acidic residues" evidence="1">
    <location>
        <begin position="42"/>
        <end position="58"/>
    </location>
</feature>
<dbReference type="InterPro" id="IPR050951">
    <property type="entry name" value="Retrovirus_Pol_polyprotein"/>
</dbReference>
<feature type="compositionally biased region" description="Basic and acidic residues" evidence="1">
    <location>
        <begin position="253"/>
        <end position="263"/>
    </location>
</feature>
<name>A0A7M7QQA2_NASVI</name>
<dbReference type="InParanoid" id="A0A7M7QQA2"/>
<dbReference type="AlphaFoldDB" id="A0A7M7QQA2"/>
<proteinExistence type="predicted"/>
<dbReference type="Proteomes" id="UP000002358">
    <property type="component" value="Unassembled WGS sequence"/>
</dbReference>
<dbReference type="EnsemblMetazoa" id="XM_031933331">
    <property type="protein sequence ID" value="XP_031789191"/>
    <property type="gene ID" value="LOC116418285"/>
</dbReference>
<dbReference type="InterPro" id="IPR000477">
    <property type="entry name" value="RT_dom"/>
</dbReference>
<dbReference type="KEGG" id="nvi:116418285"/>
<dbReference type="CDD" id="cd01647">
    <property type="entry name" value="RT_LTR"/>
    <property type="match status" value="1"/>
</dbReference>
<feature type="region of interest" description="Disordered" evidence="1">
    <location>
        <begin position="42"/>
        <end position="71"/>
    </location>
</feature>
<dbReference type="Gene3D" id="3.10.10.10">
    <property type="entry name" value="HIV Type 1 Reverse Transcriptase, subunit A, domain 1"/>
    <property type="match status" value="2"/>
</dbReference>
<evidence type="ECO:0000313" key="3">
    <source>
        <dbReference type="EnsemblMetazoa" id="XP_031789191"/>
    </source>
</evidence>